<evidence type="ECO:0000256" key="2">
    <source>
        <dbReference type="ARBA" id="ARBA00022801"/>
    </source>
</evidence>
<dbReference type="Proteomes" id="UP000224003">
    <property type="component" value="Unassembled WGS sequence"/>
</dbReference>
<dbReference type="InterPro" id="IPR050615">
    <property type="entry name" value="ATP-dep_DNA_Helicase"/>
</dbReference>
<dbReference type="Pfam" id="PF04851">
    <property type="entry name" value="ResIII"/>
    <property type="match status" value="1"/>
</dbReference>
<dbReference type="InterPro" id="IPR027417">
    <property type="entry name" value="P-loop_NTPase"/>
</dbReference>
<dbReference type="GO" id="GO:0004386">
    <property type="term" value="F:helicase activity"/>
    <property type="evidence" value="ECO:0007669"/>
    <property type="project" value="UniProtKB-KW"/>
</dbReference>
<dbReference type="PANTHER" id="PTHR11274:SF0">
    <property type="entry name" value="GENERAL TRANSCRIPTION AND DNA REPAIR FACTOR IIH HELICASE SUBUNIT XPB"/>
    <property type="match status" value="1"/>
</dbReference>
<dbReference type="InterPro" id="IPR001650">
    <property type="entry name" value="Helicase_C-like"/>
</dbReference>
<keyword evidence="1" id="KW-0547">Nucleotide-binding</keyword>
<keyword evidence="4" id="KW-0067">ATP-binding</keyword>
<comment type="caution">
    <text evidence="8">The sequence shown here is derived from an EMBL/GenBank/DDBJ whole genome shotgun (WGS) entry which is preliminary data.</text>
</comment>
<dbReference type="PROSITE" id="PS51194">
    <property type="entry name" value="HELICASE_CTER"/>
    <property type="match status" value="1"/>
</dbReference>
<evidence type="ECO:0000313" key="9">
    <source>
        <dbReference type="Proteomes" id="UP000224003"/>
    </source>
</evidence>
<keyword evidence="3" id="KW-0347">Helicase</keyword>
<dbReference type="InterPro" id="IPR006935">
    <property type="entry name" value="Helicase/UvrB_N"/>
</dbReference>
<gene>
    <name evidence="8" type="ORF">COJ15_01565</name>
</gene>
<dbReference type="PROSITE" id="PS50035">
    <property type="entry name" value="PLD"/>
    <property type="match status" value="1"/>
</dbReference>
<organism evidence="8 9">
    <name type="scientific">Bacillus thuringiensis</name>
    <dbReference type="NCBI Taxonomy" id="1428"/>
    <lineage>
        <taxon>Bacteria</taxon>
        <taxon>Bacillati</taxon>
        <taxon>Bacillota</taxon>
        <taxon>Bacilli</taxon>
        <taxon>Bacillales</taxon>
        <taxon>Bacillaceae</taxon>
        <taxon>Bacillus</taxon>
        <taxon>Bacillus cereus group</taxon>
    </lineage>
</organism>
<evidence type="ECO:0000259" key="6">
    <source>
        <dbReference type="PROSITE" id="PS51192"/>
    </source>
</evidence>
<dbReference type="InterPro" id="IPR001736">
    <property type="entry name" value="PLipase_D/transphosphatidylase"/>
</dbReference>
<protein>
    <submittedName>
        <fullName evidence="8">DNA repair protein</fullName>
    </submittedName>
</protein>
<evidence type="ECO:0000313" key="8">
    <source>
        <dbReference type="EMBL" id="PFJ44439.1"/>
    </source>
</evidence>
<dbReference type="PANTHER" id="PTHR11274">
    <property type="entry name" value="RAD25/XP-B DNA REPAIR HELICASE"/>
    <property type="match status" value="1"/>
</dbReference>
<dbReference type="SMART" id="SM00487">
    <property type="entry name" value="DEXDc"/>
    <property type="match status" value="1"/>
</dbReference>
<dbReference type="InterPro" id="IPR014001">
    <property type="entry name" value="Helicase_ATP-bd"/>
</dbReference>
<dbReference type="PROSITE" id="PS51192">
    <property type="entry name" value="HELICASE_ATP_BIND_1"/>
    <property type="match status" value="1"/>
</dbReference>
<dbReference type="GO" id="GO:0005524">
    <property type="term" value="F:ATP binding"/>
    <property type="evidence" value="ECO:0007669"/>
    <property type="project" value="UniProtKB-KW"/>
</dbReference>
<dbReference type="Gene3D" id="3.40.50.300">
    <property type="entry name" value="P-loop containing nucleotide triphosphate hydrolases"/>
    <property type="match status" value="2"/>
</dbReference>
<dbReference type="EMBL" id="NUVX01000002">
    <property type="protein sequence ID" value="PFJ44439.1"/>
    <property type="molecule type" value="Genomic_DNA"/>
</dbReference>
<feature type="domain" description="Helicase ATP-binding" evidence="6">
    <location>
        <begin position="283"/>
        <end position="452"/>
    </location>
</feature>
<name>A0A9X6WUH5_BACTU</name>
<dbReference type="GO" id="GO:0003677">
    <property type="term" value="F:DNA binding"/>
    <property type="evidence" value="ECO:0007669"/>
    <property type="project" value="InterPro"/>
</dbReference>
<dbReference type="SMART" id="SM00490">
    <property type="entry name" value="HELICc"/>
    <property type="match status" value="1"/>
</dbReference>
<dbReference type="CDD" id="cd09179">
    <property type="entry name" value="PLDc_N_DEXD_a"/>
    <property type="match status" value="1"/>
</dbReference>
<dbReference type="GO" id="GO:0006793">
    <property type="term" value="P:phosphorus metabolic process"/>
    <property type="evidence" value="ECO:0007669"/>
    <property type="project" value="UniProtKB-ARBA"/>
</dbReference>
<dbReference type="GO" id="GO:0016787">
    <property type="term" value="F:hydrolase activity"/>
    <property type="evidence" value="ECO:0007669"/>
    <property type="project" value="UniProtKB-KW"/>
</dbReference>
<dbReference type="RefSeq" id="WP_098516771.1">
    <property type="nucleotide sequence ID" value="NZ_NUVX01000002.1"/>
</dbReference>
<proteinExistence type="predicted"/>
<evidence type="ECO:0000259" key="7">
    <source>
        <dbReference type="PROSITE" id="PS51194"/>
    </source>
</evidence>
<evidence type="ECO:0000256" key="3">
    <source>
        <dbReference type="ARBA" id="ARBA00022806"/>
    </source>
</evidence>
<keyword evidence="2" id="KW-0378">Hydrolase</keyword>
<evidence type="ECO:0000256" key="4">
    <source>
        <dbReference type="ARBA" id="ARBA00022840"/>
    </source>
</evidence>
<dbReference type="AlphaFoldDB" id="A0A9X6WUH5"/>
<feature type="domain" description="PLD phosphodiesterase" evidence="5">
    <location>
        <begin position="151"/>
        <end position="182"/>
    </location>
</feature>
<dbReference type="CDD" id="cd17926">
    <property type="entry name" value="DEXHc_RE"/>
    <property type="match status" value="1"/>
</dbReference>
<sequence length="717" mass="82828">MEFSKQNFSLEGRRNINFKDLDISYQYRSGDEEQDIVNDFYIPTLSQTKIYKRAVGYFTSASLAIVGKGLNEMVSNNGKMYLIASPYLEKADIEAIESGYKARNEVIEESLLRALNQPADLVVKERLNYLAWLITNGRLEIKIATLSNSATYGLYHEKIGIMEDEEGNKIAFSGSANETEGGLYNNFESIDVFCSWNKNELIRVERKDRDFDLLWKNKTNKVQVIDFPQAAKEKLLSFKEYTIKKVDPEIQSNIVIKEDNQRCYFPDIPKEYTIRDYQKEAIKSWFENECKGLLEMATGTGKTITALSAVSFLWKALSSRLAVIIVCPYTHLVDQWVKDIKKFNMNPLIAKQSRNLWEEDLRFNISAFKNGIINHFCLITTNKTFSSKTMQDLLSQLKGEVAFVADEAHHLGAINNRMNLIEHFPYRLALSATPNRWYDEEGTGALLKYFGGKVVFEFGLKKAIGEFLTEYYYYPHVVYLDIDENEKYYEITRKLSKFYSPNGELDLKDNEGLQKLLIERARILNSARNKLIKLKELIGGNNESKYNIIYCGDSSIDNEKQISAVVKLLGNELNMRAHTFTSNESSLQRQELLKRFELGELQALVAIKCLDEGVDVPATQNAYILASSTNPREFIQRRGRVLRKHPNKRYSYIHDFIVIPREIDEIEYLEPSVFNIERKMVKRELIRFVEFANLARNGPVAHEQLEEIKKAYNLLDM</sequence>
<dbReference type="Pfam" id="PF00271">
    <property type="entry name" value="Helicase_C"/>
    <property type="match status" value="1"/>
</dbReference>
<feature type="domain" description="Helicase C-terminal" evidence="7">
    <location>
        <begin position="533"/>
        <end position="686"/>
    </location>
</feature>
<dbReference type="SUPFAM" id="SSF52540">
    <property type="entry name" value="P-loop containing nucleoside triphosphate hydrolases"/>
    <property type="match status" value="1"/>
</dbReference>
<evidence type="ECO:0000256" key="1">
    <source>
        <dbReference type="ARBA" id="ARBA00022741"/>
    </source>
</evidence>
<accession>A0A9X6WUH5</accession>
<reference evidence="8 9" key="1">
    <citation type="submission" date="2017-09" db="EMBL/GenBank/DDBJ databases">
        <title>Large-scale bioinformatics analysis of Bacillus genomes uncovers conserved roles of natural products in bacterial physiology.</title>
        <authorList>
            <consortium name="Agbiome Team Llc"/>
            <person name="Bleich R.M."/>
            <person name="Grubbs K.J."/>
            <person name="Santa Maria K.C."/>
            <person name="Allen S.E."/>
            <person name="Farag S."/>
            <person name="Shank E.A."/>
            <person name="Bowers A."/>
        </authorList>
    </citation>
    <scope>NUCLEOTIDE SEQUENCE [LARGE SCALE GENOMIC DNA]</scope>
    <source>
        <strain evidence="8 9">AFS085496</strain>
    </source>
</reference>
<dbReference type="Gene3D" id="3.30.870.10">
    <property type="entry name" value="Endonuclease Chain A"/>
    <property type="match status" value="1"/>
</dbReference>
<evidence type="ECO:0000259" key="5">
    <source>
        <dbReference type="PROSITE" id="PS50035"/>
    </source>
</evidence>